<evidence type="ECO:0000313" key="4">
    <source>
        <dbReference type="EMBL" id="RDI70444.1"/>
    </source>
</evidence>
<reference evidence="6" key="1">
    <citation type="submission" date="2016-10" db="EMBL/GenBank/DDBJ databases">
        <authorList>
            <person name="Varghese N."/>
            <person name="Submissions S."/>
        </authorList>
    </citation>
    <scope>NUCLEOTIDE SEQUENCE [LARGE SCALE GENOMIC DNA]</scope>
    <source>
        <strain evidence="6">CGMCC 1.12397</strain>
    </source>
</reference>
<feature type="compositionally biased region" description="Acidic residues" evidence="3">
    <location>
        <begin position="105"/>
        <end position="117"/>
    </location>
</feature>
<evidence type="ECO:0000313" key="7">
    <source>
        <dbReference type="Proteomes" id="UP000255421"/>
    </source>
</evidence>
<dbReference type="Proteomes" id="UP000255421">
    <property type="component" value="Unassembled WGS sequence"/>
</dbReference>
<dbReference type="PANTHER" id="PTHR23419">
    <property type="entry name" value="DIVALENT CATION TOLERANCE CUTA-RELATED"/>
    <property type="match status" value="1"/>
</dbReference>
<protein>
    <submittedName>
        <fullName evidence="5">Divalent cation tolerance protein</fullName>
    </submittedName>
    <submittedName>
        <fullName evidence="4">Divalent-cation tolerance protein CutA</fullName>
    </submittedName>
</protein>
<organism evidence="5 6">
    <name type="scientific">Halopelagius longus</name>
    <dbReference type="NCBI Taxonomy" id="1236180"/>
    <lineage>
        <taxon>Archaea</taxon>
        <taxon>Methanobacteriati</taxon>
        <taxon>Methanobacteriota</taxon>
        <taxon>Stenosarchaea group</taxon>
        <taxon>Halobacteria</taxon>
        <taxon>Halobacteriales</taxon>
        <taxon>Haloferacaceae</taxon>
    </lineage>
</organism>
<proteinExistence type="inferred from homology"/>
<keyword evidence="7" id="KW-1185">Reference proteome</keyword>
<dbReference type="InterPro" id="IPR011322">
    <property type="entry name" value="N-reg_PII-like_a/b"/>
</dbReference>
<comment type="similarity">
    <text evidence="1">Belongs to the CutA family.</text>
</comment>
<accession>A0A1H1AMT0</accession>
<dbReference type="RefSeq" id="WP_092535045.1">
    <property type="nucleotide sequence ID" value="NZ_FNKQ01000002.1"/>
</dbReference>
<evidence type="ECO:0000313" key="6">
    <source>
        <dbReference type="Proteomes" id="UP000199289"/>
    </source>
</evidence>
<reference evidence="4 7" key="3">
    <citation type="submission" date="2018-07" db="EMBL/GenBank/DDBJ databases">
        <title>Genome sequence of extremly halophilic archaeon Halopelagius longus strain BC12-B1.</title>
        <authorList>
            <person name="Zhang X."/>
        </authorList>
    </citation>
    <scope>NUCLEOTIDE SEQUENCE [LARGE SCALE GENOMIC DNA]</scope>
    <source>
        <strain evidence="4 7">BC12-B1</strain>
    </source>
</reference>
<evidence type="ECO:0000256" key="1">
    <source>
        <dbReference type="ARBA" id="ARBA00010169"/>
    </source>
</evidence>
<dbReference type="GO" id="GO:0010038">
    <property type="term" value="P:response to metal ion"/>
    <property type="evidence" value="ECO:0007669"/>
    <property type="project" value="InterPro"/>
</dbReference>
<dbReference type="EMBL" id="QQST01000001">
    <property type="protein sequence ID" value="RDI70444.1"/>
    <property type="molecule type" value="Genomic_DNA"/>
</dbReference>
<evidence type="ECO:0000256" key="2">
    <source>
        <dbReference type="ARBA" id="ARBA00022490"/>
    </source>
</evidence>
<dbReference type="Gene3D" id="3.30.70.120">
    <property type="match status" value="1"/>
</dbReference>
<evidence type="ECO:0000256" key="3">
    <source>
        <dbReference type="SAM" id="MobiDB-lite"/>
    </source>
</evidence>
<dbReference type="EMBL" id="FNKQ01000002">
    <property type="protein sequence ID" value="SDQ40930.1"/>
    <property type="molecule type" value="Genomic_DNA"/>
</dbReference>
<dbReference type="GO" id="GO:0005507">
    <property type="term" value="F:copper ion binding"/>
    <property type="evidence" value="ECO:0007669"/>
    <property type="project" value="TreeGrafter"/>
</dbReference>
<dbReference type="InterPro" id="IPR004323">
    <property type="entry name" value="Ion_tolerance_CutA"/>
</dbReference>
<evidence type="ECO:0000313" key="5">
    <source>
        <dbReference type="EMBL" id="SDQ40930.1"/>
    </source>
</evidence>
<dbReference type="Proteomes" id="UP000199289">
    <property type="component" value="Unassembled WGS sequence"/>
</dbReference>
<dbReference type="InterPro" id="IPR015867">
    <property type="entry name" value="N-reg_PII/ATP_PRibTrfase_C"/>
</dbReference>
<keyword evidence="2" id="KW-0963">Cytoplasm</keyword>
<name>A0A1H1AMT0_9EURY</name>
<dbReference type="Pfam" id="PF03091">
    <property type="entry name" value="CutA1"/>
    <property type="match status" value="1"/>
</dbReference>
<gene>
    <name evidence="4" type="ORF">DWB78_01195</name>
    <name evidence="5" type="ORF">SAMN05216278_1409</name>
</gene>
<reference evidence="5" key="2">
    <citation type="submission" date="2016-10" db="EMBL/GenBank/DDBJ databases">
        <authorList>
            <person name="de Groot N.N."/>
        </authorList>
    </citation>
    <scope>NUCLEOTIDE SEQUENCE [LARGE SCALE GENOMIC DNA]</scope>
    <source>
        <strain evidence="5">CGMCC 1.12397</strain>
    </source>
</reference>
<dbReference type="AlphaFoldDB" id="A0A1H1AMT0"/>
<sequence length="129" mass="14087">MPTVFVTAPSDAAPELARTLVEERLAACVNRLDCESVYRWEGTVYDESEEILLAKTSEDGYAALRDRIEELHPYDVPCVERFDRVDALPAYASWVEESTGPEAADGGDADDSDDADDGDHSNDADDADA</sequence>
<dbReference type="SUPFAM" id="SSF54913">
    <property type="entry name" value="GlnB-like"/>
    <property type="match status" value="1"/>
</dbReference>
<dbReference type="PANTHER" id="PTHR23419:SF8">
    <property type="entry name" value="FI09726P"/>
    <property type="match status" value="1"/>
</dbReference>
<feature type="region of interest" description="Disordered" evidence="3">
    <location>
        <begin position="93"/>
        <end position="129"/>
    </location>
</feature>